<dbReference type="EMBL" id="KN835226">
    <property type="protein sequence ID" value="KIK42926.1"/>
    <property type="molecule type" value="Genomic_DNA"/>
</dbReference>
<evidence type="ECO:0000313" key="3">
    <source>
        <dbReference type="Proteomes" id="UP000054485"/>
    </source>
</evidence>
<protein>
    <recommendedName>
        <fullName evidence="1">G domain-containing protein</fullName>
    </recommendedName>
</protein>
<evidence type="ECO:0000313" key="2">
    <source>
        <dbReference type="EMBL" id="KIK42926.1"/>
    </source>
</evidence>
<dbReference type="Gene3D" id="3.40.50.300">
    <property type="entry name" value="P-loop containing nucleotide triphosphate hydrolases"/>
    <property type="match status" value="1"/>
</dbReference>
<dbReference type="Pfam" id="PF01926">
    <property type="entry name" value="MMR_HSR1"/>
    <property type="match status" value="1"/>
</dbReference>
<dbReference type="Proteomes" id="UP000054485">
    <property type="component" value="Unassembled WGS sequence"/>
</dbReference>
<dbReference type="OrthoDB" id="8954335at2759"/>
<reference evidence="2 3" key="1">
    <citation type="submission" date="2014-04" db="EMBL/GenBank/DDBJ databases">
        <authorList>
            <consortium name="DOE Joint Genome Institute"/>
            <person name="Kuo A."/>
            <person name="Ruytinx J."/>
            <person name="Rineau F."/>
            <person name="Colpaert J."/>
            <person name="Kohler A."/>
            <person name="Nagy L.G."/>
            <person name="Floudas D."/>
            <person name="Copeland A."/>
            <person name="Barry K.W."/>
            <person name="Cichocki N."/>
            <person name="Veneault-Fourrey C."/>
            <person name="LaButti K."/>
            <person name="Lindquist E.A."/>
            <person name="Lipzen A."/>
            <person name="Lundell T."/>
            <person name="Morin E."/>
            <person name="Murat C."/>
            <person name="Sun H."/>
            <person name="Tunlid A."/>
            <person name="Henrissat B."/>
            <person name="Grigoriev I.V."/>
            <person name="Hibbett D.S."/>
            <person name="Martin F."/>
            <person name="Nordberg H.P."/>
            <person name="Cantor M.N."/>
            <person name="Hua S.X."/>
        </authorList>
    </citation>
    <scope>NUCLEOTIDE SEQUENCE [LARGE SCALE GENOMIC DNA]</scope>
    <source>
        <strain evidence="2 3">UH-Slu-Lm8-n1</strain>
    </source>
</reference>
<proteinExistence type="predicted"/>
<dbReference type="STRING" id="930992.A0A0D0AM48"/>
<accession>A0A0D0AM48</accession>
<evidence type="ECO:0000259" key="1">
    <source>
        <dbReference type="Pfam" id="PF01926"/>
    </source>
</evidence>
<feature type="non-terminal residue" evidence="2">
    <location>
        <position position="1"/>
    </location>
</feature>
<gene>
    <name evidence="2" type="ORF">CY34DRAFT_82744</name>
</gene>
<dbReference type="InParanoid" id="A0A0D0AM48"/>
<organism evidence="2 3">
    <name type="scientific">Suillus luteus UH-Slu-Lm8-n1</name>
    <dbReference type="NCBI Taxonomy" id="930992"/>
    <lineage>
        <taxon>Eukaryota</taxon>
        <taxon>Fungi</taxon>
        <taxon>Dikarya</taxon>
        <taxon>Basidiomycota</taxon>
        <taxon>Agaricomycotina</taxon>
        <taxon>Agaricomycetes</taxon>
        <taxon>Agaricomycetidae</taxon>
        <taxon>Boletales</taxon>
        <taxon>Suillineae</taxon>
        <taxon>Suillaceae</taxon>
        <taxon>Suillus</taxon>
    </lineage>
</organism>
<dbReference type="InterPro" id="IPR027417">
    <property type="entry name" value="P-loop_NTPase"/>
</dbReference>
<dbReference type="CDD" id="cd00882">
    <property type="entry name" value="Ras_like_GTPase"/>
    <property type="match status" value="1"/>
</dbReference>
<reference evidence="3" key="2">
    <citation type="submission" date="2015-01" db="EMBL/GenBank/DDBJ databases">
        <title>Evolutionary Origins and Diversification of the Mycorrhizal Mutualists.</title>
        <authorList>
            <consortium name="DOE Joint Genome Institute"/>
            <consortium name="Mycorrhizal Genomics Consortium"/>
            <person name="Kohler A."/>
            <person name="Kuo A."/>
            <person name="Nagy L.G."/>
            <person name="Floudas D."/>
            <person name="Copeland A."/>
            <person name="Barry K.W."/>
            <person name="Cichocki N."/>
            <person name="Veneault-Fourrey C."/>
            <person name="LaButti K."/>
            <person name="Lindquist E.A."/>
            <person name="Lipzen A."/>
            <person name="Lundell T."/>
            <person name="Morin E."/>
            <person name="Murat C."/>
            <person name="Riley R."/>
            <person name="Ohm R."/>
            <person name="Sun H."/>
            <person name="Tunlid A."/>
            <person name="Henrissat B."/>
            <person name="Grigoriev I.V."/>
            <person name="Hibbett D.S."/>
            <person name="Martin F."/>
        </authorList>
    </citation>
    <scope>NUCLEOTIDE SEQUENCE [LARGE SCALE GENOMIC DNA]</scope>
    <source>
        <strain evidence="3">UH-Slu-Lm8-n1</strain>
    </source>
</reference>
<dbReference type="SUPFAM" id="SSF52540">
    <property type="entry name" value="P-loop containing nucleoside triphosphate hydrolases"/>
    <property type="match status" value="1"/>
</dbReference>
<dbReference type="GO" id="GO:0005525">
    <property type="term" value="F:GTP binding"/>
    <property type="evidence" value="ECO:0007669"/>
    <property type="project" value="InterPro"/>
</dbReference>
<dbReference type="AlphaFoldDB" id="A0A0D0AM48"/>
<feature type="domain" description="G" evidence="1">
    <location>
        <begin position="9"/>
        <end position="134"/>
    </location>
</feature>
<sequence length="260" mass="29329">IRRPKHQSIVLFGDTGSGKSSLINLIAGKEVACTSPDTQRCTMHWQEYNIDFGDTSYTVFDTVGLEAPEPGMKEYLEFVDSAYQLIKRLDKQGGIDLLLFCVRAGRVTATLQNNYKLFHDFLGDNKIPIVLAITNLEREKRMEDWWDRNEGAFDSYRIKVAGHACITAANRLYGSHQELYEESRDTIRSLVEMFTGEGQKQAWMGGDKLFVSLVCKLKGLLGGSLRVRRKDVVAHLTRRCGVSREGAKLLADMINQDEAT</sequence>
<name>A0A0D0AM48_9AGAM</name>
<dbReference type="HOGENOM" id="CLU_050405_0_0_1"/>
<keyword evidence="3" id="KW-1185">Reference proteome</keyword>
<dbReference type="InterPro" id="IPR006073">
    <property type="entry name" value="GTP-bd"/>
</dbReference>